<proteinExistence type="predicted"/>
<dbReference type="Ensembl" id="ENSGEVT00005009338.1">
    <property type="protein sequence ID" value="ENSGEVP00005008896.1"/>
    <property type="gene ID" value="ENSGEVG00005006380.1"/>
</dbReference>
<dbReference type="InterPro" id="IPR016187">
    <property type="entry name" value="CTDL_fold"/>
</dbReference>
<dbReference type="PROSITE" id="PS50041">
    <property type="entry name" value="C_TYPE_LECTIN_2"/>
    <property type="match status" value="1"/>
</dbReference>
<comment type="subcellular location">
    <subcellularLocation>
        <location evidence="1">Cell membrane</location>
        <topology evidence="1">Single-pass type II membrane protein</topology>
    </subcellularLocation>
</comment>
<dbReference type="Gene3D" id="3.10.100.10">
    <property type="entry name" value="Mannose-Binding Protein A, subunit A"/>
    <property type="match status" value="1"/>
</dbReference>
<feature type="domain" description="C-type lectin" evidence="4">
    <location>
        <begin position="98"/>
        <end position="172"/>
    </location>
</feature>
<organism evidence="5 6">
    <name type="scientific">Gopherus evgoodei</name>
    <name type="common">Goodes thornscrub tortoise</name>
    <dbReference type="NCBI Taxonomy" id="1825980"/>
    <lineage>
        <taxon>Eukaryota</taxon>
        <taxon>Metazoa</taxon>
        <taxon>Chordata</taxon>
        <taxon>Craniata</taxon>
        <taxon>Vertebrata</taxon>
        <taxon>Euteleostomi</taxon>
        <taxon>Archelosauria</taxon>
        <taxon>Testudinata</taxon>
        <taxon>Testudines</taxon>
        <taxon>Cryptodira</taxon>
        <taxon>Durocryptodira</taxon>
        <taxon>Testudinoidea</taxon>
        <taxon>Testudinidae</taxon>
        <taxon>Gopherus</taxon>
    </lineage>
</organism>
<dbReference type="AlphaFoldDB" id="A0A8C4W1S1"/>
<dbReference type="InterPro" id="IPR033992">
    <property type="entry name" value="NKR-like_CTLD"/>
</dbReference>
<dbReference type="GeneTree" id="ENSGT00940000155319"/>
<dbReference type="OrthoDB" id="8935730at2759"/>
<dbReference type="Proteomes" id="UP000694390">
    <property type="component" value="Unassembled WGS sequence"/>
</dbReference>
<keyword evidence="2" id="KW-0430">Lectin</keyword>
<sequence length="172" mass="19028">GAAGREEPLQELRANGNGHLRTYEEPGDQANSAICLANKITIPVCVLIIIALGAALVGALIEAFSGIANLYSVHPGSTVVHSLDPPPGPWCLDGWVGYQGKCYYFSEAKENWTYSQSNCSAHGASLAVIDSEQEMRFLRRCKGKLDHWLGLWREQDQDPPWKWVNGTKFNNW</sequence>
<evidence type="ECO:0000256" key="1">
    <source>
        <dbReference type="ARBA" id="ARBA00004401"/>
    </source>
</evidence>
<feature type="transmembrane region" description="Helical" evidence="3">
    <location>
        <begin position="40"/>
        <end position="61"/>
    </location>
</feature>
<dbReference type="InterPro" id="IPR016186">
    <property type="entry name" value="C-type_lectin-like/link_sf"/>
</dbReference>
<evidence type="ECO:0000259" key="4">
    <source>
        <dbReference type="PROSITE" id="PS50041"/>
    </source>
</evidence>
<evidence type="ECO:0000256" key="3">
    <source>
        <dbReference type="SAM" id="Phobius"/>
    </source>
</evidence>
<protein>
    <recommendedName>
        <fullName evidence="4">C-type lectin domain-containing protein</fullName>
    </recommendedName>
</protein>
<name>A0A8C4W1S1_9SAUR</name>
<reference evidence="5" key="2">
    <citation type="submission" date="2025-09" db="UniProtKB">
        <authorList>
            <consortium name="Ensembl"/>
        </authorList>
    </citation>
    <scope>IDENTIFICATION</scope>
</reference>
<reference evidence="5" key="1">
    <citation type="submission" date="2025-08" db="UniProtKB">
        <authorList>
            <consortium name="Ensembl"/>
        </authorList>
    </citation>
    <scope>IDENTIFICATION</scope>
</reference>
<dbReference type="CDD" id="cd03593">
    <property type="entry name" value="CLECT_NK_receptors_like"/>
    <property type="match status" value="1"/>
</dbReference>
<dbReference type="GO" id="GO:0030246">
    <property type="term" value="F:carbohydrate binding"/>
    <property type="evidence" value="ECO:0007669"/>
    <property type="project" value="UniProtKB-KW"/>
</dbReference>
<dbReference type="PANTHER" id="PTHR45710">
    <property type="entry name" value="C-TYPE LECTIN DOMAIN-CONTAINING PROTEIN 180"/>
    <property type="match status" value="1"/>
</dbReference>
<evidence type="ECO:0000256" key="2">
    <source>
        <dbReference type="ARBA" id="ARBA00022734"/>
    </source>
</evidence>
<keyword evidence="6" id="KW-1185">Reference proteome</keyword>
<gene>
    <name evidence="5" type="primary">LOC115640851</name>
</gene>
<dbReference type="InterPro" id="IPR001304">
    <property type="entry name" value="C-type_lectin-like"/>
</dbReference>
<evidence type="ECO:0000313" key="5">
    <source>
        <dbReference type="Ensembl" id="ENSGEVP00005008896.1"/>
    </source>
</evidence>
<keyword evidence="3" id="KW-0472">Membrane</keyword>
<dbReference type="Pfam" id="PF00059">
    <property type="entry name" value="Lectin_C"/>
    <property type="match status" value="1"/>
</dbReference>
<evidence type="ECO:0000313" key="6">
    <source>
        <dbReference type="Proteomes" id="UP000694390"/>
    </source>
</evidence>
<dbReference type="SUPFAM" id="SSF56436">
    <property type="entry name" value="C-type lectin-like"/>
    <property type="match status" value="1"/>
</dbReference>
<dbReference type="GO" id="GO:0005886">
    <property type="term" value="C:plasma membrane"/>
    <property type="evidence" value="ECO:0007669"/>
    <property type="project" value="UniProtKB-SubCell"/>
</dbReference>
<accession>A0A8C4W1S1</accession>
<dbReference type="InterPro" id="IPR050828">
    <property type="entry name" value="C-type_lectin/matrix_domain"/>
</dbReference>
<keyword evidence="3" id="KW-1133">Transmembrane helix</keyword>
<keyword evidence="3" id="KW-0812">Transmembrane</keyword>
<dbReference type="PANTHER" id="PTHR45710:SF8">
    <property type="entry name" value="RERATING FAMILY MEMBER 4"/>
    <property type="match status" value="1"/>
</dbReference>